<gene>
    <name evidence="1" type="ORF">HGRIS_000765</name>
</gene>
<sequence>MESFDLNKRLDINKAINDRIQHVAVMDTKRLQDSINKGLQKVTHSLVMPAGNVLFFNGLSTDSAGNVFSLVNYKTITGGKQFNLKPTDSAAASSAAK</sequence>
<name>A0ABR3IPN6_9AGAR</name>
<protein>
    <submittedName>
        <fullName evidence="1">Uncharacterized protein</fullName>
    </submittedName>
</protein>
<organism evidence="1 2">
    <name type="scientific">Hohenbuehelia grisea</name>
    <dbReference type="NCBI Taxonomy" id="104357"/>
    <lineage>
        <taxon>Eukaryota</taxon>
        <taxon>Fungi</taxon>
        <taxon>Dikarya</taxon>
        <taxon>Basidiomycota</taxon>
        <taxon>Agaricomycotina</taxon>
        <taxon>Agaricomycetes</taxon>
        <taxon>Agaricomycetidae</taxon>
        <taxon>Agaricales</taxon>
        <taxon>Pleurotineae</taxon>
        <taxon>Pleurotaceae</taxon>
        <taxon>Hohenbuehelia</taxon>
    </lineage>
</organism>
<proteinExistence type="predicted"/>
<dbReference type="EMBL" id="JASNQZ010000018">
    <property type="protein sequence ID" value="KAL0945255.1"/>
    <property type="molecule type" value="Genomic_DNA"/>
</dbReference>
<comment type="caution">
    <text evidence="1">The sequence shown here is derived from an EMBL/GenBank/DDBJ whole genome shotgun (WGS) entry which is preliminary data.</text>
</comment>
<evidence type="ECO:0000313" key="1">
    <source>
        <dbReference type="EMBL" id="KAL0945255.1"/>
    </source>
</evidence>
<evidence type="ECO:0000313" key="2">
    <source>
        <dbReference type="Proteomes" id="UP001556367"/>
    </source>
</evidence>
<keyword evidence="2" id="KW-1185">Reference proteome</keyword>
<dbReference type="Proteomes" id="UP001556367">
    <property type="component" value="Unassembled WGS sequence"/>
</dbReference>
<accession>A0ABR3IPN6</accession>
<reference evidence="2" key="1">
    <citation type="submission" date="2024-06" db="EMBL/GenBank/DDBJ databases">
        <title>Multi-omics analyses provide insights into the biosynthesis of the anticancer antibiotic pleurotin in Hohenbuehelia grisea.</title>
        <authorList>
            <person name="Weaver J.A."/>
            <person name="Alberti F."/>
        </authorList>
    </citation>
    <scope>NUCLEOTIDE SEQUENCE [LARGE SCALE GENOMIC DNA]</scope>
    <source>
        <strain evidence="2">T-177</strain>
    </source>
</reference>